<protein>
    <submittedName>
        <fullName evidence="8">G_PROTEIN_RECEP_F1_2 domain-containing protein</fullName>
    </submittedName>
</protein>
<feature type="transmembrane region" description="Helical" evidence="5">
    <location>
        <begin position="6"/>
        <end position="27"/>
    </location>
</feature>
<feature type="transmembrane region" description="Helical" evidence="5">
    <location>
        <begin position="209"/>
        <end position="226"/>
    </location>
</feature>
<dbReference type="GO" id="GO:0004930">
    <property type="term" value="F:G protein-coupled receptor activity"/>
    <property type="evidence" value="ECO:0007669"/>
    <property type="project" value="InterPro"/>
</dbReference>
<dbReference type="Pfam" id="PF10320">
    <property type="entry name" value="7TM_GPCR_Srsx"/>
    <property type="match status" value="1"/>
</dbReference>
<keyword evidence="2 5" id="KW-0812">Transmembrane</keyword>
<feature type="transmembrane region" description="Helical" evidence="5">
    <location>
        <begin position="246"/>
        <end position="268"/>
    </location>
</feature>
<dbReference type="InterPro" id="IPR019424">
    <property type="entry name" value="7TM_GPCR_Srsx"/>
</dbReference>
<evidence type="ECO:0000256" key="4">
    <source>
        <dbReference type="ARBA" id="ARBA00023136"/>
    </source>
</evidence>
<dbReference type="PANTHER" id="PTHR23360:SF37">
    <property type="entry name" value="G-PROTEIN COUPLED RECEPTORS FAMILY 1 PROFILE DOMAIN-CONTAINING PROTEIN"/>
    <property type="match status" value="1"/>
</dbReference>
<sequence length="311" mass="35630">MEVLLPVSITIFVIGLLGVFGNVNIVWATYRRRDFQSKCVLSLNDLICIGFEWKNAIGLISAVENYRIPCFWAISVYLFMITFQSTMIPCMAFDRLFAIAWPFKYRVTRTTNYVTLLCAICSLNGLLFVLLGIVFPENNDRIAACNPPLAFPPLISYLWNKWIISLNILTLLLYIASFALLHRKRKQIQTISNSSTRGEHQHLLLQQKIMRTMSVIIILFVISWFYAHCQVFFSTLLGLDEQTAEIVMSTAVVPVMICYVQNYYVYLWRSSDYRAAFKEQLHCMTPSAVGNSRTVATTMSQVRYLLGSMGI</sequence>
<dbReference type="AlphaFoldDB" id="A0A1I7Z2F3"/>
<evidence type="ECO:0000256" key="3">
    <source>
        <dbReference type="ARBA" id="ARBA00022989"/>
    </source>
</evidence>
<dbReference type="Gene3D" id="1.20.1070.10">
    <property type="entry name" value="Rhodopsin 7-helix transmembrane proteins"/>
    <property type="match status" value="1"/>
</dbReference>
<feature type="transmembrane region" description="Helical" evidence="5">
    <location>
        <begin position="72"/>
        <end position="93"/>
    </location>
</feature>
<dbReference type="InterPro" id="IPR017452">
    <property type="entry name" value="GPCR_Rhodpsn_7TM"/>
</dbReference>
<dbReference type="PANTHER" id="PTHR23360">
    <property type="entry name" value="G-PROTEIN COUPLED RECEPTORS FAMILY 1 PROFILE DOMAIN-CONTAINING PROTEIN-RELATED"/>
    <property type="match status" value="1"/>
</dbReference>
<feature type="domain" description="G-protein coupled receptors family 1 profile" evidence="6">
    <location>
        <begin position="21"/>
        <end position="266"/>
    </location>
</feature>
<feature type="transmembrane region" description="Helical" evidence="5">
    <location>
        <begin position="113"/>
        <end position="135"/>
    </location>
</feature>
<dbReference type="PROSITE" id="PS50262">
    <property type="entry name" value="G_PROTEIN_RECEP_F1_2"/>
    <property type="match status" value="1"/>
</dbReference>
<keyword evidence="7" id="KW-1185">Reference proteome</keyword>
<evidence type="ECO:0000256" key="2">
    <source>
        <dbReference type="ARBA" id="ARBA00022692"/>
    </source>
</evidence>
<dbReference type="WBParaSite" id="L893_g22088.t1">
    <property type="protein sequence ID" value="L893_g22088.t1"/>
    <property type="gene ID" value="L893_g22088"/>
</dbReference>
<dbReference type="InterPro" id="IPR000276">
    <property type="entry name" value="GPCR_Rhodpsn"/>
</dbReference>
<dbReference type="Proteomes" id="UP000095287">
    <property type="component" value="Unplaced"/>
</dbReference>
<dbReference type="SUPFAM" id="SSF81321">
    <property type="entry name" value="Family A G protein-coupled receptor-like"/>
    <property type="match status" value="1"/>
</dbReference>
<reference evidence="8" key="1">
    <citation type="submission" date="2016-11" db="UniProtKB">
        <authorList>
            <consortium name="WormBaseParasite"/>
        </authorList>
    </citation>
    <scope>IDENTIFICATION</scope>
</reference>
<accession>A0A1I7Z2F3</accession>
<evidence type="ECO:0000259" key="6">
    <source>
        <dbReference type="PROSITE" id="PS50262"/>
    </source>
</evidence>
<dbReference type="CDD" id="cd00637">
    <property type="entry name" value="7tm_classA_rhodopsin-like"/>
    <property type="match status" value="1"/>
</dbReference>
<keyword evidence="3 5" id="KW-1133">Transmembrane helix</keyword>
<evidence type="ECO:0000313" key="8">
    <source>
        <dbReference type="WBParaSite" id="L893_g22088.t1"/>
    </source>
</evidence>
<proteinExistence type="predicted"/>
<comment type="subcellular location">
    <subcellularLocation>
        <location evidence="1">Membrane</location>
    </subcellularLocation>
</comment>
<feature type="transmembrane region" description="Helical" evidence="5">
    <location>
        <begin position="162"/>
        <end position="181"/>
    </location>
</feature>
<dbReference type="InterPro" id="IPR047130">
    <property type="entry name" value="7TM_GPCR_Srsx_nematod"/>
</dbReference>
<name>A0A1I7Z2F3_9BILA</name>
<evidence type="ECO:0000256" key="5">
    <source>
        <dbReference type="SAM" id="Phobius"/>
    </source>
</evidence>
<keyword evidence="4 5" id="KW-0472">Membrane</keyword>
<dbReference type="SMART" id="SM01381">
    <property type="entry name" value="7TM_GPCR_Srsx"/>
    <property type="match status" value="1"/>
</dbReference>
<evidence type="ECO:0000313" key="7">
    <source>
        <dbReference type="Proteomes" id="UP000095287"/>
    </source>
</evidence>
<organism evidence="7 8">
    <name type="scientific">Steinernema glaseri</name>
    <dbReference type="NCBI Taxonomy" id="37863"/>
    <lineage>
        <taxon>Eukaryota</taxon>
        <taxon>Metazoa</taxon>
        <taxon>Ecdysozoa</taxon>
        <taxon>Nematoda</taxon>
        <taxon>Chromadorea</taxon>
        <taxon>Rhabditida</taxon>
        <taxon>Tylenchina</taxon>
        <taxon>Panagrolaimomorpha</taxon>
        <taxon>Strongyloidoidea</taxon>
        <taxon>Steinernematidae</taxon>
        <taxon>Steinernema</taxon>
    </lineage>
</organism>
<feature type="transmembrane region" description="Helical" evidence="5">
    <location>
        <begin position="39"/>
        <end position="60"/>
    </location>
</feature>
<dbReference type="GO" id="GO:0016020">
    <property type="term" value="C:membrane"/>
    <property type="evidence" value="ECO:0007669"/>
    <property type="project" value="UniProtKB-SubCell"/>
</dbReference>
<evidence type="ECO:0000256" key="1">
    <source>
        <dbReference type="ARBA" id="ARBA00004370"/>
    </source>
</evidence>